<organism evidence="2 3">
    <name type="scientific">Prorocentrum cordatum</name>
    <dbReference type="NCBI Taxonomy" id="2364126"/>
    <lineage>
        <taxon>Eukaryota</taxon>
        <taxon>Sar</taxon>
        <taxon>Alveolata</taxon>
        <taxon>Dinophyceae</taxon>
        <taxon>Prorocentrales</taxon>
        <taxon>Prorocentraceae</taxon>
        <taxon>Prorocentrum</taxon>
    </lineage>
</organism>
<evidence type="ECO:0000256" key="1">
    <source>
        <dbReference type="SAM" id="MobiDB-lite"/>
    </source>
</evidence>
<evidence type="ECO:0000313" key="3">
    <source>
        <dbReference type="Proteomes" id="UP001189429"/>
    </source>
</evidence>
<comment type="caution">
    <text evidence="2">The sequence shown here is derived from an EMBL/GenBank/DDBJ whole genome shotgun (WGS) entry which is preliminary data.</text>
</comment>
<feature type="non-terminal residue" evidence="2">
    <location>
        <position position="1"/>
    </location>
</feature>
<dbReference type="Proteomes" id="UP001189429">
    <property type="component" value="Unassembled WGS sequence"/>
</dbReference>
<accession>A0ABN9V8Y6</accession>
<gene>
    <name evidence="2" type="ORF">PCOR1329_LOCUS55775</name>
</gene>
<protein>
    <submittedName>
        <fullName evidence="2">Uncharacterized protein</fullName>
    </submittedName>
</protein>
<proteinExistence type="predicted"/>
<evidence type="ECO:0000313" key="2">
    <source>
        <dbReference type="EMBL" id="CAK0869420.1"/>
    </source>
</evidence>
<sequence length="67" mass="7472">HPLSQRGCLRSRAHAGRPRLRVSWRARLPSAAGLTRCPESWPASRTRACPRRRPPAGSWGPPPPSQR</sequence>
<feature type="region of interest" description="Disordered" evidence="1">
    <location>
        <begin position="35"/>
        <end position="67"/>
    </location>
</feature>
<reference evidence="2" key="1">
    <citation type="submission" date="2023-10" db="EMBL/GenBank/DDBJ databases">
        <authorList>
            <person name="Chen Y."/>
            <person name="Shah S."/>
            <person name="Dougan E. K."/>
            <person name="Thang M."/>
            <person name="Chan C."/>
        </authorList>
    </citation>
    <scope>NUCLEOTIDE SEQUENCE [LARGE SCALE GENOMIC DNA]</scope>
</reference>
<feature type="non-terminal residue" evidence="2">
    <location>
        <position position="67"/>
    </location>
</feature>
<keyword evidence="3" id="KW-1185">Reference proteome</keyword>
<dbReference type="EMBL" id="CAUYUJ010016848">
    <property type="protein sequence ID" value="CAK0869420.1"/>
    <property type="molecule type" value="Genomic_DNA"/>
</dbReference>
<name>A0ABN9V8Y6_9DINO</name>